<dbReference type="GO" id="GO:0051864">
    <property type="term" value="F:histone H3K36 demethylase activity"/>
    <property type="evidence" value="ECO:0007669"/>
    <property type="project" value="TreeGrafter"/>
</dbReference>
<dbReference type="EMBL" id="CAJOBA010054777">
    <property type="protein sequence ID" value="CAF4277630.1"/>
    <property type="molecule type" value="Genomic_DNA"/>
</dbReference>
<dbReference type="AlphaFoldDB" id="A0A8S2TRT7"/>
<dbReference type="Gene3D" id="2.60.120.650">
    <property type="entry name" value="Cupin"/>
    <property type="match status" value="1"/>
</dbReference>
<feature type="domain" description="JmjC" evidence="1">
    <location>
        <begin position="80"/>
        <end position="145"/>
    </location>
</feature>
<dbReference type="GO" id="GO:0010468">
    <property type="term" value="P:regulation of gene expression"/>
    <property type="evidence" value="ECO:0007669"/>
    <property type="project" value="TreeGrafter"/>
</dbReference>
<dbReference type="Proteomes" id="UP000682733">
    <property type="component" value="Unassembled WGS sequence"/>
</dbReference>
<dbReference type="PANTHER" id="PTHR10694:SF7">
    <property type="entry name" value="[HISTONE H3]-TRIMETHYL-L-LYSINE(9) DEMETHYLASE"/>
    <property type="match status" value="1"/>
</dbReference>
<dbReference type="InterPro" id="IPR003347">
    <property type="entry name" value="JmjC_dom"/>
</dbReference>
<evidence type="ECO:0000259" key="1">
    <source>
        <dbReference type="PROSITE" id="PS51184"/>
    </source>
</evidence>
<dbReference type="GO" id="GO:0000785">
    <property type="term" value="C:chromatin"/>
    <property type="evidence" value="ECO:0007669"/>
    <property type="project" value="TreeGrafter"/>
</dbReference>
<dbReference type="EMBL" id="CAJNOK010032826">
    <property type="protein sequence ID" value="CAF1488135.1"/>
    <property type="molecule type" value="Genomic_DNA"/>
</dbReference>
<reference evidence="3" key="1">
    <citation type="submission" date="2021-02" db="EMBL/GenBank/DDBJ databases">
        <authorList>
            <person name="Nowell W R."/>
        </authorList>
    </citation>
    <scope>NUCLEOTIDE SEQUENCE</scope>
</reference>
<dbReference type="PROSITE" id="PS51184">
    <property type="entry name" value="JMJC"/>
    <property type="match status" value="1"/>
</dbReference>
<feature type="non-terminal residue" evidence="3">
    <location>
        <position position="1"/>
    </location>
</feature>
<sequence length="145" mass="16454">MTINRIDNILANLEALNYPYGLFVATPPSKVKSKKKYAGAFEYRIQLSKSSLILNEEMYWKNVTKEKRFYGVDVPGSLFDKNELKWNLSALNNPLCDLRREKLLKLDGINSSFLYVGSAGSSFGLHKEDLYLPSISYLHEGGPKV</sequence>
<evidence type="ECO:0000313" key="4">
    <source>
        <dbReference type="Proteomes" id="UP000682733"/>
    </source>
</evidence>
<name>A0A8S2TRT7_9BILA</name>
<organism evidence="3 4">
    <name type="scientific">Didymodactylos carnosus</name>
    <dbReference type="NCBI Taxonomy" id="1234261"/>
    <lineage>
        <taxon>Eukaryota</taxon>
        <taxon>Metazoa</taxon>
        <taxon>Spiralia</taxon>
        <taxon>Gnathifera</taxon>
        <taxon>Rotifera</taxon>
        <taxon>Eurotatoria</taxon>
        <taxon>Bdelloidea</taxon>
        <taxon>Philodinida</taxon>
        <taxon>Philodinidae</taxon>
        <taxon>Didymodactylos</taxon>
    </lineage>
</organism>
<dbReference type="GO" id="GO:0032454">
    <property type="term" value="F:histone H3K9 demethylase activity"/>
    <property type="evidence" value="ECO:0007669"/>
    <property type="project" value="TreeGrafter"/>
</dbReference>
<evidence type="ECO:0000313" key="2">
    <source>
        <dbReference type="EMBL" id="CAF1488135.1"/>
    </source>
</evidence>
<gene>
    <name evidence="2" type="ORF">OVA965_LOCUS36370</name>
    <name evidence="3" type="ORF">TMI583_LOCUS37379</name>
</gene>
<protein>
    <recommendedName>
        <fullName evidence="1">JmjC domain-containing protein</fullName>
    </recommendedName>
</protein>
<comment type="caution">
    <text evidence="3">The sequence shown here is derived from an EMBL/GenBank/DDBJ whole genome shotgun (WGS) entry which is preliminary data.</text>
</comment>
<dbReference type="Proteomes" id="UP000677228">
    <property type="component" value="Unassembled WGS sequence"/>
</dbReference>
<dbReference type="GO" id="GO:0005634">
    <property type="term" value="C:nucleus"/>
    <property type="evidence" value="ECO:0007669"/>
    <property type="project" value="TreeGrafter"/>
</dbReference>
<dbReference type="PANTHER" id="PTHR10694">
    <property type="entry name" value="LYSINE-SPECIFIC DEMETHYLASE"/>
    <property type="match status" value="1"/>
</dbReference>
<proteinExistence type="predicted"/>
<accession>A0A8S2TRT7</accession>
<evidence type="ECO:0000313" key="3">
    <source>
        <dbReference type="EMBL" id="CAF4277630.1"/>
    </source>
</evidence>
<dbReference type="SUPFAM" id="SSF51197">
    <property type="entry name" value="Clavaminate synthase-like"/>
    <property type="match status" value="1"/>
</dbReference>